<evidence type="ECO:0000313" key="3">
    <source>
        <dbReference type="Proteomes" id="UP001234178"/>
    </source>
</evidence>
<dbReference type="EMBL" id="JAOYFB010000036">
    <property type="protein sequence ID" value="KAK4020050.1"/>
    <property type="molecule type" value="Genomic_DNA"/>
</dbReference>
<proteinExistence type="predicted"/>
<evidence type="ECO:0000256" key="1">
    <source>
        <dbReference type="SAM" id="Phobius"/>
    </source>
</evidence>
<sequence length="69" mass="7988">MRISTSYVAVLFITVAFRWCCFATVFGGVPIFDENEEEKSISYWEESEQNLKASKKKEREMVRAGYLAP</sequence>
<keyword evidence="1" id="KW-0472">Membrane</keyword>
<dbReference type="Proteomes" id="UP001234178">
    <property type="component" value="Unassembled WGS sequence"/>
</dbReference>
<protein>
    <submittedName>
        <fullName evidence="2">Uncharacterized protein</fullName>
    </submittedName>
</protein>
<organism evidence="2 3">
    <name type="scientific">Daphnia magna</name>
    <dbReference type="NCBI Taxonomy" id="35525"/>
    <lineage>
        <taxon>Eukaryota</taxon>
        <taxon>Metazoa</taxon>
        <taxon>Ecdysozoa</taxon>
        <taxon>Arthropoda</taxon>
        <taxon>Crustacea</taxon>
        <taxon>Branchiopoda</taxon>
        <taxon>Diplostraca</taxon>
        <taxon>Cladocera</taxon>
        <taxon>Anomopoda</taxon>
        <taxon>Daphniidae</taxon>
        <taxon>Daphnia</taxon>
    </lineage>
</organism>
<feature type="transmembrane region" description="Helical" evidence="1">
    <location>
        <begin position="7"/>
        <end position="32"/>
    </location>
</feature>
<keyword evidence="3" id="KW-1185">Reference proteome</keyword>
<name>A0ABR0A4Y6_9CRUS</name>
<comment type="caution">
    <text evidence="2">The sequence shown here is derived from an EMBL/GenBank/DDBJ whole genome shotgun (WGS) entry which is preliminary data.</text>
</comment>
<evidence type="ECO:0000313" key="2">
    <source>
        <dbReference type="EMBL" id="KAK4020050.1"/>
    </source>
</evidence>
<keyword evidence="1" id="KW-1133">Transmembrane helix</keyword>
<gene>
    <name evidence="2" type="ORF">OUZ56_002046</name>
</gene>
<keyword evidence="1" id="KW-0812">Transmembrane</keyword>
<reference evidence="2 3" key="1">
    <citation type="journal article" date="2023" name="Nucleic Acids Res.">
        <title>The hologenome of Daphnia magna reveals possible DNA methylation and microbiome-mediated evolution of the host genome.</title>
        <authorList>
            <person name="Chaturvedi A."/>
            <person name="Li X."/>
            <person name="Dhandapani V."/>
            <person name="Marshall H."/>
            <person name="Kissane S."/>
            <person name="Cuenca-Cambronero M."/>
            <person name="Asole G."/>
            <person name="Calvet F."/>
            <person name="Ruiz-Romero M."/>
            <person name="Marangio P."/>
            <person name="Guigo R."/>
            <person name="Rago D."/>
            <person name="Mirbahai L."/>
            <person name="Eastwood N."/>
            <person name="Colbourne J.K."/>
            <person name="Zhou J."/>
            <person name="Mallon E."/>
            <person name="Orsini L."/>
        </authorList>
    </citation>
    <scope>NUCLEOTIDE SEQUENCE [LARGE SCALE GENOMIC DNA]</scope>
    <source>
        <strain evidence="2">LRV0_1</strain>
    </source>
</reference>
<accession>A0ABR0A4Y6</accession>